<accession>A0A9Q0AN60</accession>
<feature type="domain" description="FAD-binding PCMH-type" evidence="3">
    <location>
        <begin position="96"/>
        <end position="275"/>
    </location>
</feature>
<dbReference type="InterPro" id="IPR006094">
    <property type="entry name" value="Oxid_FAD_bind_N"/>
</dbReference>
<dbReference type="GO" id="GO:0016491">
    <property type="term" value="F:oxidoreductase activity"/>
    <property type="evidence" value="ECO:0007669"/>
    <property type="project" value="UniProtKB-KW"/>
</dbReference>
<evidence type="ECO:0000256" key="2">
    <source>
        <dbReference type="ARBA" id="ARBA00023002"/>
    </source>
</evidence>
<gene>
    <name evidence="4" type="ORF">JX265_009046</name>
</gene>
<dbReference type="AlphaFoldDB" id="A0A9Q0AN60"/>
<dbReference type="InterPro" id="IPR036318">
    <property type="entry name" value="FAD-bd_PCMH-like_sf"/>
</dbReference>
<evidence type="ECO:0000313" key="4">
    <source>
        <dbReference type="EMBL" id="KAI1863000.1"/>
    </source>
</evidence>
<dbReference type="GO" id="GO:0071949">
    <property type="term" value="F:FAD binding"/>
    <property type="evidence" value="ECO:0007669"/>
    <property type="project" value="InterPro"/>
</dbReference>
<comment type="caution">
    <text evidence="4">The sequence shown here is derived from an EMBL/GenBank/DDBJ whole genome shotgun (WGS) entry which is preliminary data.</text>
</comment>
<sequence>MATVDAAACKCYPSDTCWPSSADFNTLNETVGGRLIETLPIGSPCHDPNYNAKDCIDLQQQWRSELLHLSSSSSVMQPFFANNSCDPFQPRQIPCQLGNYVRYAVNASSVEDVQAAVNFAREKNIRFVIRNTGHDYLGRSTGAGSLSVWTHYLKGIEVVDFSSVGYSGKAMKFGAGIQGFEAMEVGKAHGLIVVGGECPTVGLAGGYTQGGGHSALSTSFGLAADNALSWEIVLSNGSFVTASRKENEDLFWALSGGGASTYGVVTSLTVKAHADSKVGGAFLIFLADKNDPETFYNAIRVFHDMLPRFVDAGTMVVYTFTKSYFIMSPVTAYNKSKAQVQGIVGPFIREVKALGLLHYNFFTESDSYYDHYNTFFGPLPYGLIKIGGSQYAGRLIPRSVITDITLTNTSREIVEQNVVWVGVATNVGPHGSNTTSSVNPAWRDALVHAVVTVPFNFTAAWQHNVALQDKLTNNIMPLLEAITPGSGSYVNEGDFRQPYFQEVFWGSNYEKLLGIKK</sequence>
<comment type="similarity">
    <text evidence="1">Belongs to the oxygen-dependent FAD-linked oxidoreductase family.</text>
</comment>
<reference evidence="4" key="1">
    <citation type="submission" date="2021-03" db="EMBL/GenBank/DDBJ databases">
        <title>Revisited historic fungal species revealed as producer of novel bioactive compounds through whole genome sequencing and comparative genomics.</title>
        <authorList>
            <person name="Vignolle G.A."/>
            <person name="Hochenegger N."/>
            <person name="Mach R.L."/>
            <person name="Mach-Aigner A.R."/>
            <person name="Javad Rahimi M."/>
            <person name="Salim K.A."/>
            <person name="Chan C.M."/>
            <person name="Lim L.B.L."/>
            <person name="Cai F."/>
            <person name="Druzhinina I.S."/>
            <person name="U'Ren J.M."/>
            <person name="Derntl C."/>
        </authorList>
    </citation>
    <scope>NUCLEOTIDE SEQUENCE</scope>
    <source>
        <strain evidence="4">TUCIM 5799</strain>
    </source>
</reference>
<dbReference type="PROSITE" id="PS51387">
    <property type="entry name" value="FAD_PCMH"/>
    <property type="match status" value="1"/>
</dbReference>
<protein>
    <recommendedName>
        <fullName evidence="3">FAD-binding PCMH-type domain-containing protein</fullName>
    </recommendedName>
</protein>
<dbReference type="SUPFAM" id="SSF56176">
    <property type="entry name" value="FAD-binding/transporter-associated domain-like"/>
    <property type="match status" value="1"/>
</dbReference>
<dbReference type="InterPro" id="IPR016169">
    <property type="entry name" value="FAD-bd_PCMH_sub2"/>
</dbReference>
<keyword evidence="5" id="KW-1185">Reference proteome</keyword>
<dbReference type="Pfam" id="PF08031">
    <property type="entry name" value="BBE"/>
    <property type="match status" value="1"/>
</dbReference>
<dbReference type="Pfam" id="PF01565">
    <property type="entry name" value="FAD_binding_4"/>
    <property type="match status" value="1"/>
</dbReference>
<proteinExistence type="inferred from homology"/>
<organism evidence="4 5">
    <name type="scientific">Neoarthrinium moseri</name>
    <dbReference type="NCBI Taxonomy" id="1658444"/>
    <lineage>
        <taxon>Eukaryota</taxon>
        <taxon>Fungi</taxon>
        <taxon>Dikarya</taxon>
        <taxon>Ascomycota</taxon>
        <taxon>Pezizomycotina</taxon>
        <taxon>Sordariomycetes</taxon>
        <taxon>Xylariomycetidae</taxon>
        <taxon>Amphisphaeriales</taxon>
        <taxon>Apiosporaceae</taxon>
        <taxon>Neoarthrinium</taxon>
    </lineage>
</organism>
<dbReference type="EMBL" id="JAFIMR010000026">
    <property type="protein sequence ID" value="KAI1863000.1"/>
    <property type="molecule type" value="Genomic_DNA"/>
</dbReference>
<dbReference type="Proteomes" id="UP000829685">
    <property type="component" value="Unassembled WGS sequence"/>
</dbReference>
<keyword evidence="2" id="KW-0560">Oxidoreductase</keyword>
<name>A0A9Q0AN60_9PEZI</name>
<dbReference type="Gene3D" id="3.30.465.10">
    <property type="match status" value="1"/>
</dbReference>
<dbReference type="PANTHER" id="PTHR13878:SF91">
    <property type="entry name" value="FAD BINDING DOMAIN PROTEIN (AFU_ORTHOLOGUE AFUA_6G12070)-RELATED"/>
    <property type="match status" value="1"/>
</dbReference>
<dbReference type="InterPro" id="IPR016166">
    <property type="entry name" value="FAD-bd_PCMH"/>
</dbReference>
<dbReference type="InterPro" id="IPR050432">
    <property type="entry name" value="FAD-linked_Oxidoreductases_BP"/>
</dbReference>
<evidence type="ECO:0000313" key="5">
    <source>
        <dbReference type="Proteomes" id="UP000829685"/>
    </source>
</evidence>
<dbReference type="InterPro" id="IPR012951">
    <property type="entry name" value="BBE"/>
</dbReference>
<evidence type="ECO:0000256" key="1">
    <source>
        <dbReference type="ARBA" id="ARBA00005466"/>
    </source>
</evidence>
<evidence type="ECO:0000259" key="3">
    <source>
        <dbReference type="PROSITE" id="PS51387"/>
    </source>
</evidence>
<dbReference type="PANTHER" id="PTHR13878">
    <property type="entry name" value="GULONOLACTONE OXIDASE"/>
    <property type="match status" value="1"/>
</dbReference>